<comment type="caution">
    <text evidence="1">The sequence shown here is derived from an EMBL/GenBank/DDBJ whole genome shotgun (WGS) entry which is preliminary data.</text>
</comment>
<dbReference type="OrthoDB" id="39175at2759"/>
<accession>A0A8H5GR30</accession>
<protein>
    <submittedName>
        <fullName evidence="1">Uncharacterized protein</fullName>
    </submittedName>
</protein>
<proteinExistence type="predicted"/>
<reference evidence="1 2" key="1">
    <citation type="journal article" date="2020" name="ISME J.">
        <title>Uncovering the hidden diversity of litter-decomposition mechanisms in mushroom-forming fungi.</title>
        <authorList>
            <person name="Floudas D."/>
            <person name="Bentzer J."/>
            <person name="Ahren D."/>
            <person name="Johansson T."/>
            <person name="Persson P."/>
            <person name="Tunlid A."/>
        </authorList>
    </citation>
    <scope>NUCLEOTIDE SEQUENCE [LARGE SCALE GENOMIC DNA]</scope>
    <source>
        <strain evidence="1 2">CBS 406.79</strain>
    </source>
</reference>
<name>A0A8H5GR30_9AGAR</name>
<organism evidence="1 2">
    <name type="scientific">Collybiopsis confluens</name>
    <dbReference type="NCBI Taxonomy" id="2823264"/>
    <lineage>
        <taxon>Eukaryota</taxon>
        <taxon>Fungi</taxon>
        <taxon>Dikarya</taxon>
        <taxon>Basidiomycota</taxon>
        <taxon>Agaricomycotina</taxon>
        <taxon>Agaricomycetes</taxon>
        <taxon>Agaricomycetidae</taxon>
        <taxon>Agaricales</taxon>
        <taxon>Marasmiineae</taxon>
        <taxon>Omphalotaceae</taxon>
        <taxon>Collybiopsis</taxon>
    </lineage>
</organism>
<dbReference type="AlphaFoldDB" id="A0A8H5GR30"/>
<dbReference type="EMBL" id="JAACJN010000125">
    <property type="protein sequence ID" value="KAF5369723.1"/>
    <property type="molecule type" value="Genomic_DNA"/>
</dbReference>
<keyword evidence="2" id="KW-1185">Reference proteome</keyword>
<dbReference type="Proteomes" id="UP000518752">
    <property type="component" value="Unassembled WGS sequence"/>
</dbReference>
<sequence>MYDFSHINGRAPQFRNIKHSFTAAYGDLNPYYRHFNRPSSGWIRLESDFSVRTKRKADMLGAKGIWCFSLDRHESGNRNGSDEGPIKGKGWKNIDSMPYFDVHLELRYYTVLRRPVLSTLAEWCYCKGAIQVLDMALVHAAQQCHQCMFRGHIGESIYPELIFCNTWSTYSSLSIRMRESQSFNSHFRAKPFAGDGQGNLSYNTFDADKPVDPRHTMAFIDLDDGLYTVRCIDHVPCCVKLFLLSIANESPSLPVLFLCYWAHPYAFLQAAVEESAEPQIKTFCQDLGVVRSAIEQMAIVLHYIS</sequence>
<gene>
    <name evidence="1" type="ORF">D9757_011996</name>
</gene>
<evidence type="ECO:0000313" key="1">
    <source>
        <dbReference type="EMBL" id="KAF5369723.1"/>
    </source>
</evidence>
<evidence type="ECO:0000313" key="2">
    <source>
        <dbReference type="Proteomes" id="UP000518752"/>
    </source>
</evidence>